<evidence type="ECO:0000313" key="2">
    <source>
        <dbReference type="EMBL" id="KAF8781938.1"/>
    </source>
</evidence>
<comment type="caution">
    <text evidence="2">The sequence shown here is derived from an EMBL/GenBank/DDBJ whole genome shotgun (WGS) entry which is preliminary data.</text>
</comment>
<feature type="region of interest" description="Disordered" evidence="1">
    <location>
        <begin position="984"/>
        <end position="1006"/>
    </location>
</feature>
<evidence type="ECO:0000313" key="3">
    <source>
        <dbReference type="Proteomes" id="UP000807504"/>
    </source>
</evidence>
<reference evidence="2" key="1">
    <citation type="journal article" date="2020" name="bioRxiv">
        <title>Chromosome-level reference genome of the European wasp spider Argiope bruennichi: a resource for studies on range expansion and evolutionary adaptation.</title>
        <authorList>
            <person name="Sheffer M.M."/>
            <person name="Hoppe A."/>
            <person name="Krehenwinkel H."/>
            <person name="Uhl G."/>
            <person name="Kuss A.W."/>
            <person name="Jensen L."/>
            <person name="Jensen C."/>
            <person name="Gillespie R.G."/>
            <person name="Hoff K.J."/>
            <person name="Prost S."/>
        </authorList>
    </citation>
    <scope>NUCLEOTIDE SEQUENCE</scope>
</reference>
<evidence type="ECO:0000256" key="1">
    <source>
        <dbReference type="SAM" id="MobiDB-lite"/>
    </source>
</evidence>
<organism evidence="2 3">
    <name type="scientific">Argiope bruennichi</name>
    <name type="common">Wasp spider</name>
    <name type="synonym">Aranea bruennichi</name>
    <dbReference type="NCBI Taxonomy" id="94029"/>
    <lineage>
        <taxon>Eukaryota</taxon>
        <taxon>Metazoa</taxon>
        <taxon>Ecdysozoa</taxon>
        <taxon>Arthropoda</taxon>
        <taxon>Chelicerata</taxon>
        <taxon>Arachnida</taxon>
        <taxon>Araneae</taxon>
        <taxon>Araneomorphae</taxon>
        <taxon>Entelegynae</taxon>
        <taxon>Araneoidea</taxon>
        <taxon>Araneidae</taxon>
        <taxon>Argiope</taxon>
    </lineage>
</organism>
<dbReference type="AlphaFoldDB" id="A0A8T0EZ68"/>
<protein>
    <submittedName>
        <fullName evidence="2">Uncharacterized protein</fullName>
    </submittedName>
</protein>
<accession>A0A8T0EZ68</accession>
<proteinExistence type="predicted"/>
<dbReference type="EMBL" id="JABXBU010001863">
    <property type="protein sequence ID" value="KAF8781938.1"/>
    <property type="molecule type" value="Genomic_DNA"/>
</dbReference>
<dbReference type="Proteomes" id="UP000807504">
    <property type="component" value="Unassembled WGS sequence"/>
</dbReference>
<name>A0A8T0EZ68_ARGBR</name>
<gene>
    <name evidence="2" type="ORF">HNY73_012280</name>
</gene>
<sequence>MTSKHKTNDMTETFLQTENLQTAGVHDSNIKKYKGNSCGIKYGLSELSNDKTYLETELPARKRFKPELFNTAKCLNKIYKVIGNEDESTNFVNKEKYSGEVSNIVSGEQEFENNLSEKGFLKSDLNAEINQQSESSVKKFCKYNSVFQSNILGNQFKLNSNEVNECNFKKKSENHDFEINLENDSCKNLDNDEISNRGTESETEFDDEFNKCCKLLNLDVPKIAVVSTTGTKIESDNCGRKFFENTKIGNPNYKNQNLHTLYPLSNKLVSSLKNMPNDEGISLETVNLDKKLELQDELLNKKNNCEDNMEFKDESNLVLSTMVISDSFSTSCNKNCINMNDKDFHDEINVIVEDNNSFESEFKHNDKYNSNLKLKNILNLENSSIWEPNFFISKSQNYDSKSNSEHLNLTIKDPLSSDRSKFQETNQIISHDNLNVDKDEVGKRSSTINDSGDILILYDESDPKVTSDETKEISETNGSESAHAILEETSSKNEIVFHASQENDSKINAYTNNEVEKKDNFIFNKKIDLSEVTYPLDDNKNCESPVLVGTSNDNYIENKSDLDTKLNESFVSEYEISLLEEDTDSILSEESLDSEYETSLLEDDINMENQNEMHENKSSNVDEKDEKIPEGYAKEFKVDEKIPEGCAKEFKVDEENEQTIGKINLSEKETDKIIFKSKICSDNIFETNIASCPKEKIASNHQIATKTDLDVTKSVQEKEIQIFNKIGSSENTNDKPEQNLPAIIDGTTTLKSEQPANLKSENPNEFDDIHIKRELPENIDASHCQLKLETNNGSQTSNKMTLNNNKFKNSKEVAIITPNKHIAESANINKPITEKSVKIELDVLNNGELKQNLNEEYQLSSEAVFKNKKNEIRKNKEKESVANTEKQFTESTSNDKVISEKTVKTDSEVSTSGELKQDVQNIIYDYYEEEKEDLINPGWNKIRELSTDEERYRQVRDCWKSKNIPNPFKNLTYYSYRKRKVACSENNNRETKQHKRHASTNLNDKNAKRSRSCTYIFDDRIKSIEKEKEIKAKTLEDKMLNEVSRINELHFQEETVLERFYGYNFDTRRQFQLNSLRRDYEQRVSSVTARYEQKINVCCDKYITEINNLKNSRNEVLQFYSFYKGLNTNEYKDPTVLTNSQIQELEEIENIYNQMDLLYK</sequence>
<reference evidence="2" key="2">
    <citation type="submission" date="2020-06" db="EMBL/GenBank/DDBJ databases">
        <authorList>
            <person name="Sheffer M."/>
        </authorList>
    </citation>
    <scope>NUCLEOTIDE SEQUENCE</scope>
</reference>
<keyword evidence="3" id="KW-1185">Reference proteome</keyword>